<dbReference type="HOGENOM" id="CLU_1549994_0_0_1"/>
<keyword evidence="1" id="KW-0175">Coiled coil</keyword>
<dbReference type="Proteomes" id="UP000026961">
    <property type="component" value="Chromosome 1"/>
</dbReference>
<evidence type="ECO:0000256" key="1">
    <source>
        <dbReference type="SAM" id="Coils"/>
    </source>
</evidence>
<evidence type="ECO:0000313" key="4">
    <source>
        <dbReference type="Proteomes" id="UP000026961"/>
    </source>
</evidence>
<proteinExistence type="predicted"/>
<keyword evidence="4" id="KW-1185">Reference proteome</keyword>
<reference evidence="3" key="3">
    <citation type="submission" date="2018-05" db="EMBL/GenBank/DDBJ databases">
        <title>OgluRS3 (Oryza glumaepatula Reference Sequence Version 3).</title>
        <authorList>
            <person name="Zhang J."/>
            <person name="Kudrna D."/>
            <person name="Lee S."/>
            <person name="Talag J."/>
            <person name="Welchert J."/>
            <person name="Wing R.A."/>
        </authorList>
    </citation>
    <scope>NUCLEOTIDE SEQUENCE [LARGE SCALE GENOMIC DNA]</scope>
</reference>
<dbReference type="PANTHER" id="PTHR33680">
    <property type="entry name" value="OS07G0190500 PROTEIN"/>
    <property type="match status" value="1"/>
</dbReference>
<evidence type="ECO:0000313" key="3">
    <source>
        <dbReference type="EnsemblPlants" id="OGLUM01G23600.1"/>
    </source>
</evidence>
<sequence length="189" mass="21733">MCWIYNVVILLSLWDESVAQSGASSSSHPPSPLGASSDAVSPPELQCDCRLPLSSFTANTEHNPHRRFLVCSLRVPQGGCKVWIWEDLLHQYADEMVKYRNYGATQTLDDLKYSLDEKNRQIERLQDDIKNCHRLLEDSSAKLRESEEQRVFLTMQRNQLDTSGCNTTFIAICLLLFLIEYKIIDFSIW</sequence>
<protein>
    <recommendedName>
        <fullName evidence="5">Zinc finger GRF-type domain-containing protein</fullName>
    </recommendedName>
</protein>
<dbReference type="AlphaFoldDB" id="A0A0D9YAP1"/>
<dbReference type="PANTHER" id="PTHR33680:SF1">
    <property type="entry name" value="OS05G0489500 PROTEIN"/>
    <property type="match status" value="1"/>
</dbReference>
<feature type="chain" id="PRO_5002350933" description="Zinc finger GRF-type domain-containing protein" evidence="2">
    <location>
        <begin position="20"/>
        <end position="189"/>
    </location>
</feature>
<organism evidence="3">
    <name type="scientific">Oryza glumipatula</name>
    <dbReference type="NCBI Taxonomy" id="40148"/>
    <lineage>
        <taxon>Eukaryota</taxon>
        <taxon>Viridiplantae</taxon>
        <taxon>Streptophyta</taxon>
        <taxon>Embryophyta</taxon>
        <taxon>Tracheophyta</taxon>
        <taxon>Spermatophyta</taxon>
        <taxon>Magnoliopsida</taxon>
        <taxon>Liliopsida</taxon>
        <taxon>Poales</taxon>
        <taxon>Poaceae</taxon>
        <taxon>BOP clade</taxon>
        <taxon>Oryzoideae</taxon>
        <taxon>Oryzeae</taxon>
        <taxon>Oryzinae</taxon>
        <taxon>Oryza</taxon>
    </lineage>
</organism>
<reference evidence="3" key="2">
    <citation type="submission" date="2015-04" db="UniProtKB">
        <authorList>
            <consortium name="EnsemblPlants"/>
        </authorList>
    </citation>
    <scope>IDENTIFICATION</scope>
</reference>
<feature type="signal peptide" evidence="2">
    <location>
        <begin position="1"/>
        <end position="19"/>
    </location>
</feature>
<feature type="coiled-coil region" evidence="1">
    <location>
        <begin position="108"/>
        <end position="149"/>
    </location>
</feature>
<dbReference type="EnsemblPlants" id="OGLUM01G23600.1">
    <property type="protein sequence ID" value="OGLUM01G23600.1"/>
    <property type="gene ID" value="OGLUM01G23600"/>
</dbReference>
<keyword evidence="2" id="KW-0732">Signal</keyword>
<dbReference type="Gramene" id="OGLUM01G23600.1">
    <property type="protein sequence ID" value="OGLUM01G23600.1"/>
    <property type="gene ID" value="OGLUM01G23600"/>
</dbReference>
<reference evidence="3" key="1">
    <citation type="submission" date="2013-08" db="EMBL/GenBank/DDBJ databases">
        <title>Oryza genome evolution.</title>
        <authorList>
            <person name="Wing R.A."/>
            <person name="Panaud O."/>
            <person name="Oliveira A.C."/>
        </authorList>
    </citation>
    <scope>NUCLEOTIDE SEQUENCE</scope>
</reference>
<evidence type="ECO:0000256" key="2">
    <source>
        <dbReference type="SAM" id="SignalP"/>
    </source>
</evidence>
<evidence type="ECO:0008006" key="5">
    <source>
        <dbReference type="Google" id="ProtNLM"/>
    </source>
</evidence>
<accession>A0A0D9YAP1</accession>
<name>A0A0D9YAP1_9ORYZ</name>